<comment type="caution">
    <text evidence="2">The sequence shown here is derived from an EMBL/GenBank/DDBJ whole genome shotgun (WGS) entry which is preliminary data.</text>
</comment>
<gene>
    <name evidence="2" type="ORF">AVEN_187586_1</name>
</gene>
<keyword evidence="1" id="KW-0472">Membrane</keyword>
<feature type="transmembrane region" description="Helical" evidence="1">
    <location>
        <begin position="137"/>
        <end position="157"/>
    </location>
</feature>
<evidence type="ECO:0000313" key="2">
    <source>
        <dbReference type="EMBL" id="GBM43984.1"/>
    </source>
</evidence>
<feature type="transmembrane region" description="Helical" evidence="1">
    <location>
        <begin position="293"/>
        <end position="317"/>
    </location>
</feature>
<evidence type="ECO:0000256" key="1">
    <source>
        <dbReference type="SAM" id="Phobius"/>
    </source>
</evidence>
<keyword evidence="3" id="KW-1185">Reference proteome</keyword>
<sequence>MKTQPTKYTKDDILFVRKSKSDYKSFCMYGMLNILFHIYGIDGFKEERSLYKILSKLHAAFMHLMTLYLVSRNVLLCFSPTWDAGLAFGSIASSIFPLALHYSLQSKRHLLKNVLRHYRRIGALQKYTFAKGKQIKISFFVAAILLISITSATLNALSMSPKNQVTLSYTFYIQLEENAFAILLRLFTIQMVFVQQYAFPCSVAVLCAVFYYECSELLFLFHKNLIRQRPSFNRSKILSHANTHTSLFILVHKVQDALSSPCFFLLCTQMMTMFCSIAIFVRNSTRDMSAPILCRSVLILSMAPLSVIGVVLCASRINRYCQDIQIVITLVRDKLVCKGSYDAASVSYINLMKQKLFPVISACSALELTLNFVLGMFGSLLSYSLLILSLKNQ</sequence>
<protein>
    <recommendedName>
        <fullName evidence="4">Gustatory receptor</fullName>
    </recommendedName>
</protein>
<accession>A0A4Y2FWD0</accession>
<dbReference type="OrthoDB" id="6421446at2759"/>
<feature type="transmembrane region" description="Helical" evidence="1">
    <location>
        <begin position="82"/>
        <end position="102"/>
    </location>
</feature>
<feature type="transmembrane region" description="Helical" evidence="1">
    <location>
        <begin position="23"/>
        <end position="41"/>
    </location>
</feature>
<reference evidence="2 3" key="1">
    <citation type="journal article" date="2019" name="Sci. Rep.">
        <title>Orb-weaving spider Araneus ventricosus genome elucidates the spidroin gene catalogue.</title>
        <authorList>
            <person name="Kono N."/>
            <person name="Nakamura H."/>
            <person name="Ohtoshi R."/>
            <person name="Moran D.A.P."/>
            <person name="Shinohara A."/>
            <person name="Yoshida Y."/>
            <person name="Fujiwara M."/>
            <person name="Mori M."/>
            <person name="Tomita M."/>
            <person name="Arakawa K."/>
        </authorList>
    </citation>
    <scope>NUCLEOTIDE SEQUENCE [LARGE SCALE GENOMIC DNA]</scope>
</reference>
<evidence type="ECO:0000313" key="3">
    <source>
        <dbReference type="Proteomes" id="UP000499080"/>
    </source>
</evidence>
<evidence type="ECO:0008006" key="4">
    <source>
        <dbReference type="Google" id="ProtNLM"/>
    </source>
</evidence>
<dbReference type="EMBL" id="BGPR01001051">
    <property type="protein sequence ID" value="GBM43984.1"/>
    <property type="molecule type" value="Genomic_DNA"/>
</dbReference>
<organism evidence="2 3">
    <name type="scientific">Araneus ventricosus</name>
    <name type="common">Orbweaver spider</name>
    <name type="synonym">Epeira ventricosa</name>
    <dbReference type="NCBI Taxonomy" id="182803"/>
    <lineage>
        <taxon>Eukaryota</taxon>
        <taxon>Metazoa</taxon>
        <taxon>Ecdysozoa</taxon>
        <taxon>Arthropoda</taxon>
        <taxon>Chelicerata</taxon>
        <taxon>Arachnida</taxon>
        <taxon>Araneae</taxon>
        <taxon>Araneomorphae</taxon>
        <taxon>Entelegynae</taxon>
        <taxon>Araneoidea</taxon>
        <taxon>Araneidae</taxon>
        <taxon>Araneus</taxon>
    </lineage>
</organism>
<dbReference type="Proteomes" id="UP000499080">
    <property type="component" value="Unassembled WGS sequence"/>
</dbReference>
<dbReference type="AlphaFoldDB" id="A0A4Y2FWD0"/>
<keyword evidence="1" id="KW-0812">Transmembrane</keyword>
<feature type="transmembrane region" description="Helical" evidence="1">
    <location>
        <begin position="263"/>
        <end position="281"/>
    </location>
</feature>
<keyword evidence="1" id="KW-1133">Transmembrane helix</keyword>
<name>A0A4Y2FWD0_ARAVE</name>
<feature type="transmembrane region" description="Helical" evidence="1">
    <location>
        <begin position="194"/>
        <end position="212"/>
    </location>
</feature>
<proteinExistence type="predicted"/>